<evidence type="ECO:0000256" key="14">
    <source>
        <dbReference type="ARBA" id="ARBA00049244"/>
    </source>
</evidence>
<feature type="binding site" evidence="16">
    <location>
        <position position="58"/>
    </location>
    <ligand>
        <name>substrate</name>
    </ligand>
</feature>
<dbReference type="NCBIfam" id="TIGR01406">
    <property type="entry name" value="dnaQ_proteo"/>
    <property type="match status" value="1"/>
</dbReference>
<sequence>MPSLRQIALDTETTGKTDDGTPGDHRIIEIGCVEIIDRKITSRELHIYLNPQREIDEEATRVHGMTWAQLRDCPTFPQIAAEFIDFIRGSELLIHNAKFDVSFLDMEFDRMGLNEHVADMAKVTDTIGVALKLHPGHQVNLDNLCNLFGINNKHRVQHGALLDARLLAEVYLAMTGGQRDFDLKVDTTTTETRRWQRQPGMCLPLMRVEPERHAEHVYNMVSLGQTQQIGSENDQPFAGSMWGANFYFPMLQKGPEESKGDFKKRLQAQLFEQSYRLLNREECAALDLTLDEHKHAHKVWEDRVLGRNKQE</sequence>
<feature type="region of interest" description="Disordered" evidence="19">
    <location>
        <begin position="1"/>
        <end position="23"/>
    </location>
</feature>
<proteinExistence type="predicted"/>
<comment type="caution">
    <text evidence="21">The sequence shown here is derived from an EMBL/GenBank/DDBJ whole genome shotgun (WGS) entry which is preliminary data.</text>
</comment>
<evidence type="ECO:0000256" key="6">
    <source>
        <dbReference type="ARBA" id="ARBA00022705"/>
    </source>
</evidence>
<dbReference type="AlphaFoldDB" id="A0A948TFJ7"/>
<feature type="binding site" evidence="16">
    <location>
        <position position="10"/>
    </location>
    <ligand>
        <name>substrate</name>
    </ligand>
</feature>
<keyword evidence="8 17" id="KW-0479">Metal-binding</keyword>
<dbReference type="Gene3D" id="3.30.420.10">
    <property type="entry name" value="Ribonuclease H-like superfamily/Ribonuclease H"/>
    <property type="match status" value="1"/>
</dbReference>
<dbReference type="GO" id="GO:0003887">
    <property type="term" value="F:DNA-directed DNA polymerase activity"/>
    <property type="evidence" value="ECO:0007669"/>
    <property type="project" value="UniProtKB-KW"/>
</dbReference>
<evidence type="ECO:0000256" key="16">
    <source>
        <dbReference type="PIRSR" id="PIRSR606309-2"/>
    </source>
</evidence>
<evidence type="ECO:0000256" key="9">
    <source>
        <dbReference type="ARBA" id="ARBA00022801"/>
    </source>
</evidence>
<dbReference type="FunFam" id="3.30.420.10:FF:000012">
    <property type="entry name" value="DNA polymerase III subunit epsilon"/>
    <property type="match status" value="1"/>
</dbReference>
<keyword evidence="13 17" id="KW-0464">Manganese</keyword>
<comment type="cofactor">
    <cofactor evidence="17">
        <name>Mg(2+)</name>
        <dbReference type="ChEBI" id="CHEBI:18420"/>
    </cofactor>
    <cofactor evidence="17">
        <name>Mn(2+)</name>
        <dbReference type="ChEBI" id="CHEBI:29035"/>
    </cofactor>
    <text evidence="17">Binds 2 divalent metal cations. Magnesium or manganese.</text>
</comment>
<evidence type="ECO:0000256" key="4">
    <source>
        <dbReference type="ARBA" id="ARBA00022679"/>
    </source>
</evidence>
<organism evidence="21 22">
    <name type="scientific">Candidatus Anaerobiospirillum pullicola</name>
    <dbReference type="NCBI Taxonomy" id="2838451"/>
    <lineage>
        <taxon>Bacteria</taxon>
        <taxon>Pseudomonadati</taxon>
        <taxon>Pseudomonadota</taxon>
        <taxon>Gammaproteobacteria</taxon>
        <taxon>Aeromonadales</taxon>
        <taxon>Succinivibrionaceae</taxon>
        <taxon>Anaerobiospirillum</taxon>
    </lineage>
</organism>
<dbReference type="GO" id="GO:0005829">
    <property type="term" value="C:cytosol"/>
    <property type="evidence" value="ECO:0007669"/>
    <property type="project" value="TreeGrafter"/>
</dbReference>
<dbReference type="GO" id="GO:0046872">
    <property type="term" value="F:metal ion binding"/>
    <property type="evidence" value="ECO:0007669"/>
    <property type="project" value="UniProtKB-KW"/>
</dbReference>
<feature type="binding site" evidence="17">
    <location>
        <position position="12"/>
    </location>
    <ligand>
        <name>a divalent metal cation</name>
        <dbReference type="ChEBI" id="CHEBI:60240"/>
        <label>1</label>
        <note>catalytic</note>
    </ligand>
</feature>
<dbReference type="PANTHER" id="PTHR30231:SF41">
    <property type="entry name" value="DNA POLYMERASE III SUBUNIT EPSILON"/>
    <property type="match status" value="1"/>
</dbReference>
<comment type="subunit">
    <text evidence="18">DNA polymerase III contains a core (composed of alpha, epsilon and theta chains) that associates with a tau subunit. This core dimerizes to form the POLIII' complex. PolIII' associates with the gamma complex (composed of gamma, delta, delta', psi and chi chains) and with the beta chain to form the complete DNA polymerase III complex.</text>
</comment>
<feature type="binding site" evidence="16">
    <location>
        <position position="63"/>
    </location>
    <ligand>
        <name>substrate</name>
    </ligand>
</feature>
<dbReference type="EC" id="2.7.7.7" evidence="2 18"/>
<accession>A0A948TFJ7</accession>
<evidence type="ECO:0000256" key="3">
    <source>
        <dbReference type="ARBA" id="ARBA00020352"/>
    </source>
</evidence>
<evidence type="ECO:0000256" key="18">
    <source>
        <dbReference type="RuleBase" id="RU364087"/>
    </source>
</evidence>
<evidence type="ECO:0000256" key="2">
    <source>
        <dbReference type="ARBA" id="ARBA00012417"/>
    </source>
</evidence>
<feature type="active site" description="Proton acceptor" evidence="15">
    <location>
        <position position="158"/>
    </location>
</feature>
<dbReference type="NCBIfam" id="TIGR00573">
    <property type="entry name" value="dnaq"/>
    <property type="match status" value="1"/>
</dbReference>
<name>A0A948TFJ7_9GAMM</name>
<keyword evidence="4 18" id="KW-0808">Transferase</keyword>
<dbReference type="InterPro" id="IPR036397">
    <property type="entry name" value="RNaseH_sf"/>
</dbReference>
<reference evidence="21" key="2">
    <citation type="submission" date="2021-04" db="EMBL/GenBank/DDBJ databases">
        <authorList>
            <person name="Gilroy R."/>
        </authorList>
    </citation>
    <scope>NUCLEOTIDE SEQUENCE</scope>
    <source>
        <strain evidence="21">378</strain>
    </source>
</reference>
<evidence type="ECO:0000256" key="15">
    <source>
        <dbReference type="PIRSR" id="PIRSR606309-1"/>
    </source>
</evidence>
<dbReference type="InterPro" id="IPR006054">
    <property type="entry name" value="DnaQ"/>
</dbReference>
<keyword evidence="10 18" id="KW-0269">Exonuclease</keyword>
<comment type="catalytic activity">
    <reaction evidence="14 18">
        <text>DNA(n) + a 2'-deoxyribonucleoside 5'-triphosphate = DNA(n+1) + diphosphate</text>
        <dbReference type="Rhea" id="RHEA:22508"/>
        <dbReference type="Rhea" id="RHEA-COMP:17339"/>
        <dbReference type="Rhea" id="RHEA-COMP:17340"/>
        <dbReference type="ChEBI" id="CHEBI:33019"/>
        <dbReference type="ChEBI" id="CHEBI:61560"/>
        <dbReference type="ChEBI" id="CHEBI:173112"/>
        <dbReference type="EC" id="2.7.7.7"/>
    </reaction>
</comment>
<feature type="domain" description="Exonuclease" evidence="20">
    <location>
        <begin position="5"/>
        <end position="180"/>
    </location>
</feature>
<comment type="function">
    <text evidence="18">DNA polymerase III is a complex, multichain enzyme responsible for most of the replicative synthesis in bacteria. The epsilon subunit contain the editing function and is a proofreading 3'-5' exonuclease.</text>
</comment>
<dbReference type="PANTHER" id="PTHR30231">
    <property type="entry name" value="DNA POLYMERASE III SUBUNIT EPSILON"/>
    <property type="match status" value="1"/>
</dbReference>
<evidence type="ECO:0000256" key="8">
    <source>
        <dbReference type="ARBA" id="ARBA00022723"/>
    </source>
</evidence>
<dbReference type="GO" id="GO:0045004">
    <property type="term" value="P:DNA replication proofreading"/>
    <property type="evidence" value="ECO:0007669"/>
    <property type="project" value="TreeGrafter"/>
</dbReference>
<evidence type="ECO:0000313" key="21">
    <source>
        <dbReference type="EMBL" id="MBU3843723.1"/>
    </source>
</evidence>
<feature type="binding site" evidence="17">
    <location>
        <position position="10"/>
    </location>
    <ligand>
        <name>a divalent metal cation</name>
        <dbReference type="ChEBI" id="CHEBI:60240"/>
        <label>1</label>
        <note>catalytic</note>
    </ligand>
</feature>
<comment type="cofactor">
    <cofactor evidence="1 18">
        <name>Mn(2+)</name>
        <dbReference type="ChEBI" id="CHEBI:29035"/>
    </cofactor>
</comment>
<evidence type="ECO:0000313" key="22">
    <source>
        <dbReference type="Proteomes" id="UP000733611"/>
    </source>
</evidence>
<keyword evidence="7 18" id="KW-0540">Nuclease</keyword>
<dbReference type="InterPro" id="IPR006309">
    <property type="entry name" value="DnaQ_proteo"/>
</dbReference>
<evidence type="ECO:0000259" key="20">
    <source>
        <dbReference type="SMART" id="SM00479"/>
    </source>
</evidence>
<keyword evidence="12 18" id="KW-0239">DNA-directed DNA polymerase</keyword>
<keyword evidence="5 18" id="KW-0548">Nucleotidyltransferase</keyword>
<dbReference type="EMBL" id="JAHLFE010000044">
    <property type="protein sequence ID" value="MBU3843723.1"/>
    <property type="molecule type" value="Genomic_DNA"/>
</dbReference>
<dbReference type="GO" id="GO:0008408">
    <property type="term" value="F:3'-5' exonuclease activity"/>
    <property type="evidence" value="ECO:0007669"/>
    <property type="project" value="TreeGrafter"/>
</dbReference>
<evidence type="ECO:0000256" key="1">
    <source>
        <dbReference type="ARBA" id="ARBA00001936"/>
    </source>
</evidence>
<feature type="compositionally biased region" description="Basic and acidic residues" evidence="19">
    <location>
        <begin position="13"/>
        <end position="23"/>
    </location>
</feature>
<dbReference type="SUPFAM" id="SSF53098">
    <property type="entry name" value="Ribonuclease H-like"/>
    <property type="match status" value="1"/>
</dbReference>
<evidence type="ECO:0000256" key="5">
    <source>
        <dbReference type="ARBA" id="ARBA00022695"/>
    </source>
</evidence>
<keyword evidence="9 18" id="KW-0378">Hydrolase</keyword>
<evidence type="ECO:0000256" key="11">
    <source>
        <dbReference type="ARBA" id="ARBA00022842"/>
    </source>
</evidence>
<keyword evidence="6 18" id="KW-0235">DNA replication</keyword>
<dbReference type="SMART" id="SM00479">
    <property type="entry name" value="EXOIII"/>
    <property type="match status" value="1"/>
</dbReference>
<evidence type="ECO:0000256" key="13">
    <source>
        <dbReference type="ARBA" id="ARBA00023211"/>
    </source>
</evidence>
<feature type="binding site" evidence="16">
    <location>
        <position position="163"/>
    </location>
    <ligand>
        <name>substrate</name>
    </ligand>
</feature>
<feature type="binding site" evidence="17">
    <location>
        <position position="163"/>
    </location>
    <ligand>
        <name>a divalent metal cation</name>
        <dbReference type="ChEBI" id="CHEBI:60240"/>
        <label>1</label>
        <note>catalytic</note>
    </ligand>
</feature>
<dbReference type="InterPro" id="IPR013520">
    <property type="entry name" value="Ribonucl_H"/>
</dbReference>
<protein>
    <recommendedName>
        <fullName evidence="3 18">DNA polymerase III subunit epsilon</fullName>
        <ecNumber evidence="2 18">2.7.7.7</ecNumber>
    </recommendedName>
</protein>
<keyword evidence="11 17" id="KW-0460">Magnesium</keyword>
<feature type="binding site" evidence="16">
    <location>
        <position position="12"/>
    </location>
    <ligand>
        <name>substrate</name>
    </ligand>
</feature>
<dbReference type="Proteomes" id="UP000733611">
    <property type="component" value="Unassembled WGS sequence"/>
</dbReference>
<evidence type="ECO:0000256" key="10">
    <source>
        <dbReference type="ARBA" id="ARBA00022839"/>
    </source>
</evidence>
<dbReference type="CDD" id="cd06131">
    <property type="entry name" value="DNA_pol_III_epsilon_Ecoli_like"/>
    <property type="match status" value="1"/>
</dbReference>
<gene>
    <name evidence="18 21" type="primary">dnaQ</name>
    <name evidence="21" type="ORF">H9847_02465</name>
</gene>
<evidence type="ECO:0000256" key="17">
    <source>
        <dbReference type="PIRSR" id="PIRSR606309-3"/>
    </source>
</evidence>
<reference evidence="21" key="1">
    <citation type="journal article" date="2021" name="PeerJ">
        <title>Extensive microbial diversity within the chicken gut microbiome revealed by metagenomics and culture.</title>
        <authorList>
            <person name="Gilroy R."/>
            <person name="Ravi A."/>
            <person name="Getino M."/>
            <person name="Pursley I."/>
            <person name="Horton D.L."/>
            <person name="Alikhan N.F."/>
            <person name="Baker D."/>
            <person name="Gharbi K."/>
            <person name="Hall N."/>
            <person name="Watson M."/>
            <person name="Adriaenssens E.M."/>
            <person name="Foster-Nyarko E."/>
            <person name="Jarju S."/>
            <person name="Secka A."/>
            <person name="Antonio M."/>
            <person name="Oren A."/>
            <person name="Chaudhuri R.R."/>
            <person name="La Ragione R."/>
            <person name="Hildebrand F."/>
            <person name="Pallen M.J."/>
        </authorList>
    </citation>
    <scope>NUCLEOTIDE SEQUENCE</scope>
    <source>
        <strain evidence="21">378</strain>
    </source>
</reference>
<evidence type="ECO:0000256" key="7">
    <source>
        <dbReference type="ARBA" id="ARBA00022722"/>
    </source>
</evidence>
<dbReference type="InterPro" id="IPR012337">
    <property type="entry name" value="RNaseH-like_sf"/>
</dbReference>
<evidence type="ECO:0000256" key="19">
    <source>
        <dbReference type="SAM" id="MobiDB-lite"/>
    </source>
</evidence>
<dbReference type="Pfam" id="PF00929">
    <property type="entry name" value="RNase_T"/>
    <property type="match status" value="1"/>
</dbReference>
<evidence type="ECO:0000256" key="12">
    <source>
        <dbReference type="ARBA" id="ARBA00022932"/>
    </source>
</evidence>
<dbReference type="NCBIfam" id="NF004316">
    <property type="entry name" value="PRK05711.1"/>
    <property type="match status" value="1"/>
</dbReference>
<dbReference type="GO" id="GO:0003677">
    <property type="term" value="F:DNA binding"/>
    <property type="evidence" value="ECO:0007669"/>
    <property type="project" value="InterPro"/>
</dbReference>